<feature type="compositionally biased region" description="Basic and acidic residues" evidence="6">
    <location>
        <begin position="258"/>
        <end position="270"/>
    </location>
</feature>
<evidence type="ECO:0000313" key="8">
    <source>
        <dbReference type="EMBL" id="KAJ8756088.1"/>
    </source>
</evidence>
<evidence type="ECO:0000256" key="7">
    <source>
        <dbReference type="SAM" id="Phobius"/>
    </source>
</evidence>
<feature type="transmembrane region" description="Helical" evidence="7">
    <location>
        <begin position="379"/>
        <end position="408"/>
    </location>
</feature>
<dbReference type="Pfam" id="PF01925">
    <property type="entry name" value="TauE"/>
    <property type="match status" value="1"/>
</dbReference>
<dbReference type="PANTHER" id="PTHR14255:SF24">
    <property type="entry name" value="SULFITE EXPORTER TAUE_SAFE FAMILY PROTEIN"/>
    <property type="match status" value="1"/>
</dbReference>
<dbReference type="AlphaFoldDB" id="A0AAV8SV55"/>
<dbReference type="GO" id="GO:0016567">
    <property type="term" value="P:protein ubiquitination"/>
    <property type="evidence" value="ECO:0007669"/>
    <property type="project" value="TreeGrafter"/>
</dbReference>
<protein>
    <recommendedName>
        <fullName evidence="10">Sulfite exporter TauE/SafE family protein</fullName>
    </recommendedName>
</protein>
<feature type="transmembrane region" description="Helical" evidence="7">
    <location>
        <begin position="308"/>
        <end position="328"/>
    </location>
</feature>
<dbReference type="PANTHER" id="PTHR14255">
    <property type="entry name" value="CEREBLON"/>
    <property type="match status" value="1"/>
</dbReference>
<accession>A0AAV8SV55</accession>
<evidence type="ECO:0000256" key="6">
    <source>
        <dbReference type="SAM" id="MobiDB-lite"/>
    </source>
</evidence>
<feature type="region of interest" description="Disordered" evidence="6">
    <location>
        <begin position="258"/>
        <end position="280"/>
    </location>
</feature>
<keyword evidence="5 7" id="KW-0472">Membrane</keyword>
<dbReference type="InterPro" id="IPR002781">
    <property type="entry name" value="TM_pro_TauE-like"/>
</dbReference>
<keyword evidence="3 7" id="KW-0812">Transmembrane</keyword>
<evidence type="ECO:0000256" key="2">
    <source>
        <dbReference type="ARBA" id="ARBA00009142"/>
    </source>
</evidence>
<reference evidence="8 9" key="1">
    <citation type="submission" date="2021-09" db="EMBL/GenBank/DDBJ databases">
        <title>Genomic insights and catalytic innovation underlie evolution of tropane alkaloids biosynthesis.</title>
        <authorList>
            <person name="Wang Y.-J."/>
            <person name="Tian T."/>
            <person name="Huang J.-P."/>
            <person name="Huang S.-X."/>
        </authorList>
    </citation>
    <scope>NUCLEOTIDE SEQUENCE [LARGE SCALE GENOMIC DNA]</scope>
    <source>
        <strain evidence="8">KIB-2018</strain>
        <tissue evidence="8">Leaf</tissue>
    </source>
</reference>
<feature type="transmembrane region" description="Helical" evidence="7">
    <location>
        <begin position="207"/>
        <end position="236"/>
    </location>
</feature>
<evidence type="ECO:0008006" key="10">
    <source>
        <dbReference type="Google" id="ProtNLM"/>
    </source>
</evidence>
<proteinExistence type="inferred from homology"/>
<dbReference type="GO" id="GO:0016020">
    <property type="term" value="C:membrane"/>
    <property type="evidence" value="ECO:0007669"/>
    <property type="project" value="UniProtKB-SubCell"/>
</dbReference>
<dbReference type="GO" id="GO:0031464">
    <property type="term" value="C:Cul4A-RING E3 ubiquitin ligase complex"/>
    <property type="evidence" value="ECO:0007669"/>
    <property type="project" value="TreeGrafter"/>
</dbReference>
<sequence>MEATKERDFTSGILEKVIPPRLEDAGLEDCALPPESIKEAFLRAATAVKSRATSIFSDDEDAGGCLHDPWPEDKDVPDSVVGAPLETEKSDALVGIDETAAEMAAGGPCVADKGGGVVEEGRDEVLVVGGGGDELEEREKANDCLGDEFTGLEIGDKKKSIVNGEESEEGIITGAAGSTVYYNLKLRHPTLDLPIIDYDLTLLLQPMLVLGICIGVALNVVFADWMITILLIIFFIATSTKSFLKGVETWKKETKSKKEASRQLESKDDNNGQLKAKPPLENSISETQTEALKRGEVSIIENVYRKELGLLVAVWLIILGLQIGKNYVRTCSVAYWALNTMQIPVAVGVTSYEALGLYKGQRKIASKGETITYWRIYQLVLFSALGLLAGIIGGMLGIGGGFILGPLFLEMGIPPQVSSATATFAMTFSASMSAIEYYLLKRFPVPYALYFFAVAIVAAFVGQHVVKKLISLLGRASIIIFVLAFTIFASTLLLGGIGIDHMIKKIQRKEYMGFESLCS</sequence>
<feature type="transmembrane region" description="Helical" evidence="7">
    <location>
        <begin position="478"/>
        <end position="499"/>
    </location>
</feature>
<evidence type="ECO:0000313" key="9">
    <source>
        <dbReference type="Proteomes" id="UP001159364"/>
    </source>
</evidence>
<feature type="transmembrane region" description="Helical" evidence="7">
    <location>
        <begin position="447"/>
        <end position="466"/>
    </location>
</feature>
<comment type="caution">
    <text evidence="8">The sequence shown here is derived from an EMBL/GenBank/DDBJ whole genome shotgun (WGS) entry which is preliminary data.</text>
</comment>
<feature type="transmembrane region" description="Helical" evidence="7">
    <location>
        <begin position="420"/>
        <end position="440"/>
    </location>
</feature>
<keyword evidence="9" id="KW-1185">Reference proteome</keyword>
<feature type="transmembrane region" description="Helical" evidence="7">
    <location>
        <begin position="334"/>
        <end position="358"/>
    </location>
</feature>
<comment type="subcellular location">
    <subcellularLocation>
        <location evidence="1">Membrane</location>
        <topology evidence="1">Multi-pass membrane protein</topology>
    </subcellularLocation>
</comment>
<comment type="similarity">
    <text evidence="2">Belongs to the 4-toluene sulfonate uptake permease (TSUP) (TC 2.A.102) family.</text>
</comment>
<evidence type="ECO:0000256" key="3">
    <source>
        <dbReference type="ARBA" id="ARBA00022692"/>
    </source>
</evidence>
<evidence type="ECO:0000256" key="4">
    <source>
        <dbReference type="ARBA" id="ARBA00022989"/>
    </source>
</evidence>
<dbReference type="EMBL" id="JAIWQS010000009">
    <property type="protein sequence ID" value="KAJ8756088.1"/>
    <property type="molecule type" value="Genomic_DNA"/>
</dbReference>
<gene>
    <name evidence="8" type="ORF">K2173_024635</name>
</gene>
<keyword evidence="4 7" id="KW-1133">Transmembrane helix</keyword>
<evidence type="ECO:0000256" key="5">
    <source>
        <dbReference type="ARBA" id="ARBA00023136"/>
    </source>
</evidence>
<evidence type="ECO:0000256" key="1">
    <source>
        <dbReference type="ARBA" id="ARBA00004141"/>
    </source>
</evidence>
<organism evidence="8 9">
    <name type="scientific">Erythroxylum novogranatense</name>
    <dbReference type="NCBI Taxonomy" id="1862640"/>
    <lineage>
        <taxon>Eukaryota</taxon>
        <taxon>Viridiplantae</taxon>
        <taxon>Streptophyta</taxon>
        <taxon>Embryophyta</taxon>
        <taxon>Tracheophyta</taxon>
        <taxon>Spermatophyta</taxon>
        <taxon>Magnoliopsida</taxon>
        <taxon>eudicotyledons</taxon>
        <taxon>Gunneridae</taxon>
        <taxon>Pentapetalae</taxon>
        <taxon>rosids</taxon>
        <taxon>fabids</taxon>
        <taxon>Malpighiales</taxon>
        <taxon>Erythroxylaceae</taxon>
        <taxon>Erythroxylum</taxon>
    </lineage>
</organism>
<dbReference type="Proteomes" id="UP001159364">
    <property type="component" value="Linkage Group LG09"/>
</dbReference>
<name>A0AAV8SV55_9ROSI</name>